<evidence type="ECO:0000313" key="1">
    <source>
        <dbReference type="EMBL" id="QCD83934.1"/>
    </source>
</evidence>
<name>A0A4D6L683_VIGUN</name>
<sequence length="55" mass="5717">MVVPHLMDGIPWAFLLGVPGGASFIVLNPTNLEVRVHGGASPNGRNPMDLPIGSP</sequence>
<protein>
    <submittedName>
        <fullName evidence="1">Uncharacterized protein</fullName>
    </submittedName>
</protein>
<reference evidence="1 2" key="1">
    <citation type="submission" date="2019-04" db="EMBL/GenBank/DDBJ databases">
        <title>An improved genome assembly and genetic linkage map for asparagus bean, Vigna unguiculata ssp. sesquipedialis.</title>
        <authorList>
            <person name="Xia Q."/>
            <person name="Zhang R."/>
            <person name="Dong Y."/>
        </authorList>
    </citation>
    <scope>NUCLEOTIDE SEQUENCE [LARGE SCALE GENOMIC DNA]</scope>
    <source>
        <tissue evidence="1">Leaf</tissue>
    </source>
</reference>
<dbReference type="AlphaFoldDB" id="A0A4D6L683"/>
<proteinExistence type="predicted"/>
<dbReference type="Proteomes" id="UP000501690">
    <property type="component" value="Linkage Group LG2"/>
</dbReference>
<gene>
    <name evidence="1" type="ORF">DEO72_LG2g4283</name>
</gene>
<organism evidence="1 2">
    <name type="scientific">Vigna unguiculata</name>
    <name type="common">Cowpea</name>
    <dbReference type="NCBI Taxonomy" id="3917"/>
    <lineage>
        <taxon>Eukaryota</taxon>
        <taxon>Viridiplantae</taxon>
        <taxon>Streptophyta</taxon>
        <taxon>Embryophyta</taxon>
        <taxon>Tracheophyta</taxon>
        <taxon>Spermatophyta</taxon>
        <taxon>Magnoliopsida</taxon>
        <taxon>eudicotyledons</taxon>
        <taxon>Gunneridae</taxon>
        <taxon>Pentapetalae</taxon>
        <taxon>rosids</taxon>
        <taxon>fabids</taxon>
        <taxon>Fabales</taxon>
        <taxon>Fabaceae</taxon>
        <taxon>Papilionoideae</taxon>
        <taxon>50 kb inversion clade</taxon>
        <taxon>NPAAA clade</taxon>
        <taxon>indigoferoid/millettioid clade</taxon>
        <taxon>Phaseoleae</taxon>
        <taxon>Vigna</taxon>
    </lineage>
</organism>
<keyword evidence="2" id="KW-1185">Reference proteome</keyword>
<accession>A0A4D6L683</accession>
<evidence type="ECO:0000313" key="2">
    <source>
        <dbReference type="Proteomes" id="UP000501690"/>
    </source>
</evidence>
<dbReference type="EMBL" id="CP039346">
    <property type="protein sequence ID" value="QCD83934.1"/>
    <property type="molecule type" value="Genomic_DNA"/>
</dbReference>